<evidence type="ECO:0000313" key="3">
    <source>
        <dbReference type="Proteomes" id="UP000800041"/>
    </source>
</evidence>
<name>A0A6G1H126_9PEZI</name>
<feature type="signal peptide" evidence="1">
    <location>
        <begin position="1"/>
        <end position="24"/>
    </location>
</feature>
<evidence type="ECO:0000313" key="2">
    <source>
        <dbReference type="EMBL" id="KAF1986720.1"/>
    </source>
</evidence>
<reference evidence="2" key="1">
    <citation type="journal article" date="2020" name="Stud. Mycol.">
        <title>101 Dothideomycetes genomes: a test case for predicting lifestyles and emergence of pathogens.</title>
        <authorList>
            <person name="Haridas S."/>
            <person name="Albert R."/>
            <person name="Binder M."/>
            <person name="Bloem J."/>
            <person name="Labutti K."/>
            <person name="Salamov A."/>
            <person name="Andreopoulos B."/>
            <person name="Baker S."/>
            <person name="Barry K."/>
            <person name="Bills G."/>
            <person name="Bluhm B."/>
            <person name="Cannon C."/>
            <person name="Castanera R."/>
            <person name="Culley D."/>
            <person name="Daum C."/>
            <person name="Ezra D."/>
            <person name="Gonzalez J."/>
            <person name="Henrissat B."/>
            <person name="Kuo A."/>
            <person name="Liang C."/>
            <person name="Lipzen A."/>
            <person name="Lutzoni F."/>
            <person name="Magnuson J."/>
            <person name="Mondo S."/>
            <person name="Nolan M."/>
            <person name="Ohm R."/>
            <person name="Pangilinan J."/>
            <person name="Park H.-J."/>
            <person name="Ramirez L."/>
            <person name="Alfaro M."/>
            <person name="Sun H."/>
            <person name="Tritt A."/>
            <person name="Yoshinaga Y."/>
            <person name="Zwiers L.-H."/>
            <person name="Turgeon B."/>
            <person name="Goodwin S."/>
            <person name="Spatafora J."/>
            <person name="Crous P."/>
            <person name="Grigoriev I."/>
        </authorList>
    </citation>
    <scope>NUCLEOTIDE SEQUENCE</scope>
    <source>
        <strain evidence="2">CBS 113979</strain>
    </source>
</reference>
<dbReference type="AlphaFoldDB" id="A0A6G1H126"/>
<proteinExistence type="predicted"/>
<dbReference type="Proteomes" id="UP000800041">
    <property type="component" value="Unassembled WGS sequence"/>
</dbReference>
<feature type="chain" id="PRO_5026174988" description="Secreted protein" evidence="1">
    <location>
        <begin position="25"/>
        <end position="96"/>
    </location>
</feature>
<evidence type="ECO:0000256" key="1">
    <source>
        <dbReference type="SAM" id="SignalP"/>
    </source>
</evidence>
<organism evidence="2 3">
    <name type="scientific">Aulographum hederae CBS 113979</name>
    <dbReference type="NCBI Taxonomy" id="1176131"/>
    <lineage>
        <taxon>Eukaryota</taxon>
        <taxon>Fungi</taxon>
        <taxon>Dikarya</taxon>
        <taxon>Ascomycota</taxon>
        <taxon>Pezizomycotina</taxon>
        <taxon>Dothideomycetes</taxon>
        <taxon>Pleosporomycetidae</taxon>
        <taxon>Aulographales</taxon>
        <taxon>Aulographaceae</taxon>
    </lineage>
</organism>
<accession>A0A6G1H126</accession>
<dbReference type="EMBL" id="ML977155">
    <property type="protein sequence ID" value="KAF1986720.1"/>
    <property type="molecule type" value="Genomic_DNA"/>
</dbReference>
<sequence length="96" mass="10999">MSFSYRRWLFSILLTLWSSQFEFSLQTLLRRLPLGWSSALFPHDSVQRLSYLLVSRSFSSNRYSQSAFPSCSRVGRGIGSAFALQWPMQGVRVGKA</sequence>
<keyword evidence="3" id="KW-1185">Reference proteome</keyword>
<keyword evidence="1" id="KW-0732">Signal</keyword>
<protein>
    <recommendedName>
        <fullName evidence="4">Secreted protein</fullName>
    </recommendedName>
</protein>
<evidence type="ECO:0008006" key="4">
    <source>
        <dbReference type="Google" id="ProtNLM"/>
    </source>
</evidence>
<gene>
    <name evidence="2" type="ORF">K402DRAFT_64888</name>
</gene>